<dbReference type="NCBIfam" id="TIGR02432">
    <property type="entry name" value="lysidine_TilS_N"/>
    <property type="match status" value="1"/>
</dbReference>
<dbReference type="GO" id="GO:0005737">
    <property type="term" value="C:cytoplasm"/>
    <property type="evidence" value="ECO:0007669"/>
    <property type="project" value="UniProtKB-SubCell"/>
</dbReference>
<keyword evidence="6" id="KW-0963">Cytoplasm</keyword>
<dbReference type="Pfam" id="PF01171">
    <property type="entry name" value="ATP_bind_3"/>
    <property type="match status" value="1"/>
</dbReference>
<reference evidence="8 9" key="1">
    <citation type="submission" date="2019-02" db="EMBL/GenBank/DDBJ databases">
        <title>Deep-cultivation of Planctomycetes and their phenomic and genomic characterization uncovers novel biology.</title>
        <authorList>
            <person name="Wiegand S."/>
            <person name="Jogler M."/>
            <person name="Boedeker C."/>
            <person name="Pinto D."/>
            <person name="Vollmers J."/>
            <person name="Rivas-Marin E."/>
            <person name="Kohn T."/>
            <person name="Peeters S.H."/>
            <person name="Heuer A."/>
            <person name="Rast P."/>
            <person name="Oberbeckmann S."/>
            <person name="Bunk B."/>
            <person name="Jeske O."/>
            <person name="Meyerdierks A."/>
            <person name="Storesund J.E."/>
            <person name="Kallscheuer N."/>
            <person name="Luecker S."/>
            <person name="Lage O.M."/>
            <person name="Pohl T."/>
            <person name="Merkel B.J."/>
            <person name="Hornburger P."/>
            <person name="Mueller R.-W."/>
            <person name="Bruemmer F."/>
            <person name="Labrenz M."/>
            <person name="Spormann A.M."/>
            <person name="Op Den Camp H."/>
            <person name="Overmann J."/>
            <person name="Amann R."/>
            <person name="Jetten M.S.M."/>
            <person name="Mascher T."/>
            <person name="Medema M.H."/>
            <person name="Devos D.P."/>
            <person name="Kaster A.-K."/>
            <person name="Ovreas L."/>
            <person name="Rohde M."/>
            <person name="Galperin M.Y."/>
            <person name="Jogler C."/>
        </authorList>
    </citation>
    <scope>NUCLEOTIDE SEQUENCE [LARGE SCALE GENOMIC DNA]</scope>
    <source>
        <strain evidence="8 9">Pla108</strain>
    </source>
</reference>
<dbReference type="Proteomes" id="UP000317421">
    <property type="component" value="Unassembled WGS sequence"/>
</dbReference>
<dbReference type="CDD" id="cd01992">
    <property type="entry name" value="TilS_N"/>
    <property type="match status" value="1"/>
</dbReference>
<evidence type="ECO:0000256" key="5">
    <source>
        <dbReference type="ARBA" id="ARBA00048539"/>
    </source>
</evidence>
<keyword evidence="2 6" id="KW-0819">tRNA processing</keyword>
<dbReference type="EMBL" id="SJPR01000001">
    <property type="protein sequence ID" value="TWT99670.1"/>
    <property type="molecule type" value="Genomic_DNA"/>
</dbReference>
<keyword evidence="4 6" id="KW-0067">ATP-binding</keyword>
<comment type="function">
    <text evidence="6">Ligates lysine onto the cytidine present at position 34 of the AUA codon-specific tRNA(Ile) that contains the anticodon CAU, in an ATP-dependent manner. Cytidine is converted to lysidine, thus changing the amino acid specificity of the tRNA from methionine to isoleucine.</text>
</comment>
<comment type="domain">
    <text evidence="6">The N-terminal region contains the highly conserved SGGXDS motif, predicted to be a P-loop motif involved in ATP binding.</text>
</comment>
<dbReference type="AlphaFoldDB" id="A0A5C6AJS8"/>
<feature type="domain" description="tRNA(Ile)-lysidine/2-thiocytidine synthase N-terminal" evidence="7">
    <location>
        <begin position="44"/>
        <end position="223"/>
    </location>
</feature>
<evidence type="ECO:0000256" key="4">
    <source>
        <dbReference type="ARBA" id="ARBA00022840"/>
    </source>
</evidence>
<dbReference type="SUPFAM" id="SSF52402">
    <property type="entry name" value="Adenine nucleotide alpha hydrolases-like"/>
    <property type="match status" value="1"/>
</dbReference>
<evidence type="ECO:0000313" key="8">
    <source>
        <dbReference type="EMBL" id="TWT99670.1"/>
    </source>
</evidence>
<dbReference type="GO" id="GO:0005524">
    <property type="term" value="F:ATP binding"/>
    <property type="evidence" value="ECO:0007669"/>
    <property type="project" value="UniProtKB-UniRule"/>
</dbReference>
<dbReference type="Gene3D" id="3.40.50.620">
    <property type="entry name" value="HUPs"/>
    <property type="match status" value="1"/>
</dbReference>
<keyword evidence="3 6" id="KW-0547">Nucleotide-binding</keyword>
<dbReference type="EC" id="6.3.4.19" evidence="6"/>
<keyword evidence="9" id="KW-1185">Reference proteome</keyword>
<dbReference type="InterPro" id="IPR012094">
    <property type="entry name" value="tRNA_Ile_lys_synt"/>
</dbReference>
<keyword evidence="1 6" id="KW-0436">Ligase</keyword>
<dbReference type="GO" id="GO:0006400">
    <property type="term" value="P:tRNA modification"/>
    <property type="evidence" value="ECO:0007669"/>
    <property type="project" value="UniProtKB-UniRule"/>
</dbReference>
<gene>
    <name evidence="6 8" type="primary">tilS</name>
    <name evidence="8" type="ORF">Pla108_06130</name>
</gene>
<dbReference type="PANTHER" id="PTHR43033:SF1">
    <property type="entry name" value="TRNA(ILE)-LYSIDINE SYNTHASE-RELATED"/>
    <property type="match status" value="1"/>
</dbReference>
<evidence type="ECO:0000256" key="2">
    <source>
        <dbReference type="ARBA" id="ARBA00022694"/>
    </source>
</evidence>
<protein>
    <recommendedName>
        <fullName evidence="6">tRNA(Ile)-lysidine synthase</fullName>
        <ecNumber evidence="6">6.3.4.19</ecNumber>
    </recommendedName>
    <alternativeName>
        <fullName evidence="6">tRNA(Ile)-2-lysyl-cytidine synthase</fullName>
    </alternativeName>
    <alternativeName>
        <fullName evidence="6">tRNA(Ile)-lysidine synthetase</fullName>
    </alternativeName>
</protein>
<evidence type="ECO:0000313" key="9">
    <source>
        <dbReference type="Proteomes" id="UP000317421"/>
    </source>
</evidence>
<dbReference type="InterPro" id="IPR014729">
    <property type="entry name" value="Rossmann-like_a/b/a_fold"/>
</dbReference>
<evidence type="ECO:0000256" key="3">
    <source>
        <dbReference type="ARBA" id="ARBA00022741"/>
    </source>
</evidence>
<comment type="similarity">
    <text evidence="6">Belongs to the tRNA(Ile)-lysidine synthase family.</text>
</comment>
<dbReference type="InterPro" id="IPR011063">
    <property type="entry name" value="TilS/TtcA_N"/>
</dbReference>
<comment type="catalytic activity">
    <reaction evidence="5 6">
        <text>cytidine(34) in tRNA(Ile2) + L-lysine + ATP = lysidine(34) in tRNA(Ile2) + AMP + diphosphate + H(+)</text>
        <dbReference type="Rhea" id="RHEA:43744"/>
        <dbReference type="Rhea" id="RHEA-COMP:10625"/>
        <dbReference type="Rhea" id="RHEA-COMP:10670"/>
        <dbReference type="ChEBI" id="CHEBI:15378"/>
        <dbReference type="ChEBI" id="CHEBI:30616"/>
        <dbReference type="ChEBI" id="CHEBI:32551"/>
        <dbReference type="ChEBI" id="CHEBI:33019"/>
        <dbReference type="ChEBI" id="CHEBI:82748"/>
        <dbReference type="ChEBI" id="CHEBI:83665"/>
        <dbReference type="ChEBI" id="CHEBI:456215"/>
        <dbReference type="EC" id="6.3.4.19"/>
    </reaction>
</comment>
<comment type="caution">
    <text evidence="8">The sequence shown here is derived from an EMBL/GenBank/DDBJ whole genome shotgun (WGS) entry which is preliminary data.</text>
</comment>
<accession>A0A5C6AJS8</accession>
<dbReference type="PANTHER" id="PTHR43033">
    <property type="entry name" value="TRNA(ILE)-LYSIDINE SYNTHASE-RELATED"/>
    <property type="match status" value="1"/>
</dbReference>
<proteinExistence type="inferred from homology"/>
<dbReference type="InterPro" id="IPR012795">
    <property type="entry name" value="tRNA_Ile_lys_synt_N"/>
</dbReference>
<evidence type="ECO:0000259" key="7">
    <source>
        <dbReference type="Pfam" id="PF01171"/>
    </source>
</evidence>
<name>A0A5C6AJS8_9BACT</name>
<dbReference type="GO" id="GO:0032267">
    <property type="term" value="F:tRNA(Ile)-lysidine synthase activity"/>
    <property type="evidence" value="ECO:0007669"/>
    <property type="project" value="UniProtKB-EC"/>
</dbReference>
<organism evidence="8 9">
    <name type="scientific">Botrimarina colliarenosi</name>
    <dbReference type="NCBI Taxonomy" id="2528001"/>
    <lineage>
        <taxon>Bacteria</taxon>
        <taxon>Pseudomonadati</taxon>
        <taxon>Planctomycetota</taxon>
        <taxon>Planctomycetia</taxon>
        <taxon>Pirellulales</taxon>
        <taxon>Lacipirellulaceae</taxon>
        <taxon>Botrimarina</taxon>
    </lineage>
</organism>
<comment type="subcellular location">
    <subcellularLocation>
        <location evidence="6">Cytoplasm</location>
    </subcellularLocation>
</comment>
<feature type="binding site" evidence="6">
    <location>
        <begin position="49"/>
        <end position="54"/>
    </location>
    <ligand>
        <name>ATP</name>
        <dbReference type="ChEBI" id="CHEBI:30616"/>
    </ligand>
</feature>
<evidence type="ECO:0000256" key="1">
    <source>
        <dbReference type="ARBA" id="ARBA00022598"/>
    </source>
</evidence>
<evidence type="ECO:0000256" key="6">
    <source>
        <dbReference type="HAMAP-Rule" id="MF_01161"/>
    </source>
</evidence>
<dbReference type="HAMAP" id="MF_01161">
    <property type="entry name" value="tRNA_Ile_lys_synt"/>
    <property type="match status" value="1"/>
</dbReference>
<dbReference type="OrthoDB" id="9807403at2"/>
<sequence>MQDRASPTRPQASLSASSDTLLSPRLSALAAEASPPELWRDVRVAVAVSGGADSVALFRWLLAEKQAGGGRGDVVVLHYDHRVRGDQSEADASWVAKLAAAHDARCVAEAAPIVGPRSEEALRDERRGFYRRATDELGARYLATGHTADDQAETVLFRLLRGAGPRGAAGIRATAPLSESCTLVRPLLGATRDDVLAYLADLRQPYREDVSNADDAYTRNWLRGAVLPLLAERFPAVRQDLAAFATRAAETADLVATLAESLLDGALLVGELETEAMAENAADSVTLQTALFAQSPRPLVTEALRAVWRRARWPQQAMTARHWRQLTDLATQSAPAAAVILPGKVRVERRDDRLTLARPPSEGSC</sequence>